<dbReference type="InterPro" id="IPR036691">
    <property type="entry name" value="Endo/exonu/phosph_ase_sf"/>
</dbReference>
<dbReference type="InterPro" id="IPR005135">
    <property type="entry name" value="Endo/exonuclease/phosphatase"/>
</dbReference>
<dbReference type="Pfam" id="PF03372">
    <property type="entry name" value="Exo_endo_phos"/>
    <property type="match status" value="1"/>
</dbReference>
<evidence type="ECO:0000259" key="2">
    <source>
        <dbReference type="Pfam" id="PF03372"/>
    </source>
</evidence>
<dbReference type="EMBL" id="HBNR01063165">
    <property type="protein sequence ID" value="CAE4633595.1"/>
    <property type="molecule type" value="Transcribed_RNA"/>
</dbReference>
<dbReference type="SUPFAM" id="SSF56219">
    <property type="entry name" value="DNase I-like"/>
    <property type="match status" value="1"/>
</dbReference>
<dbReference type="InterPro" id="IPR050410">
    <property type="entry name" value="CCR4/nocturin_mRNA_transcr"/>
</dbReference>
<proteinExistence type="predicted"/>
<keyword evidence="1" id="KW-0472">Membrane</keyword>
<protein>
    <recommendedName>
        <fullName evidence="2">Endonuclease/exonuclease/phosphatase domain-containing protein</fullName>
    </recommendedName>
</protein>
<accession>A0A7S4W1G3</accession>
<dbReference type="PANTHER" id="PTHR12121">
    <property type="entry name" value="CARBON CATABOLITE REPRESSOR PROTEIN 4"/>
    <property type="match status" value="1"/>
</dbReference>
<dbReference type="PANTHER" id="PTHR12121:SF36">
    <property type="entry name" value="ENDONUCLEASE_EXONUCLEASE_PHOSPHATASE DOMAIN-CONTAINING PROTEIN"/>
    <property type="match status" value="1"/>
</dbReference>
<reference evidence="3" key="1">
    <citation type="submission" date="2021-01" db="EMBL/GenBank/DDBJ databases">
        <authorList>
            <person name="Corre E."/>
            <person name="Pelletier E."/>
            <person name="Niang G."/>
            <person name="Scheremetjew M."/>
            <person name="Finn R."/>
            <person name="Kale V."/>
            <person name="Holt S."/>
            <person name="Cochrane G."/>
            <person name="Meng A."/>
            <person name="Brown T."/>
            <person name="Cohen L."/>
        </authorList>
    </citation>
    <scope>NUCLEOTIDE SEQUENCE</scope>
    <source>
        <strain evidence="3">CCMP3105</strain>
    </source>
</reference>
<keyword evidence="1" id="KW-0812">Transmembrane</keyword>
<dbReference type="Gene3D" id="3.60.10.10">
    <property type="entry name" value="Endonuclease/exonuclease/phosphatase"/>
    <property type="match status" value="1"/>
</dbReference>
<evidence type="ECO:0000256" key="1">
    <source>
        <dbReference type="SAM" id="Phobius"/>
    </source>
</evidence>
<feature type="domain" description="Endonuclease/exonuclease/phosphatase" evidence="2">
    <location>
        <begin position="55"/>
        <end position="267"/>
    </location>
</feature>
<sequence>MAEIAPGSSQTTSVPLPSGPDVLRVTTFNLLAPVWTHRTIYPGMDMAEFEPSKRRAQQLQALKLLDPDVVCMQECQKSELEELLALEEGFLQGKYDVEFCAFPSTFWTNWLTDATNYEPRENGVCVLTKKSAMRKLGAEHVPIDLPHWKDVLPESSLGAHACFVKVTVNAWQRAKALVVTSHLDADSAFRAGLQGKALCRTLTAEYLKDYDCIIWGGDFNMEWRNSALSRIQSQGFTRASQEVRTPTVYSCGGCVRVDHIFFTRAPSGSVALECLGTYVPTCPMGHLFKVIPLLTEIQWLVCSAKGDYGRCQQVATVLLMLLLFPLVILLFVPVIILATCGRGAQLRRVTWALRTWGSDHLPVTVSLRGKSGGGAAV</sequence>
<name>A0A7S4W1G3_9DINO</name>
<dbReference type="AlphaFoldDB" id="A0A7S4W1G3"/>
<organism evidence="3">
    <name type="scientific">Alexandrium monilatum</name>
    <dbReference type="NCBI Taxonomy" id="311494"/>
    <lineage>
        <taxon>Eukaryota</taxon>
        <taxon>Sar</taxon>
        <taxon>Alveolata</taxon>
        <taxon>Dinophyceae</taxon>
        <taxon>Gonyaulacales</taxon>
        <taxon>Pyrocystaceae</taxon>
        <taxon>Alexandrium</taxon>
    </lineage>
</organism>
<gene>
    <name evidence="3" type="ORF">AMON00008_LOCUS44573</name>
</gene>
<feature type="transmembrane region" description="Helical" evidence="1">
    <location>
        <begin position="317"/>
        <end position="338"/>
    </location>
</feature>
<evidence type="ECO:0000313" key="3">
    <source>
        <dbReference type="EMBL" id="CAE4633595.1"/>
    </source>
</evidence>
<dbReference type="GO" id="GO:0000175">
    <property type="term" value="F:3'-5'-RNA exonuclease activity"/>
    <property type="evidence" value="ECO:0007669"/>
    <property type="project" value="TreeGrafter"/>
</dbReference>
<keyword evidence="1" id="KW-1133">Transmembrane helix</keyword>